<evidence type="ECO:0000256" key="10">
    <source>
        <dbReference type="ARBA" id="ARBA00042508"/>
    </source>
</evidence>
<dbReference type="EC" id="2.5.1.25" evidence="2"/>
<dbReference type="CTD" id="56986"/>
<evidence type="ECO:0000256" key="1">
    <source>
        <dbReference type="ARBA" id="ARBA00004123"/>
    </source>
</evidence>
<feature type="domain" description="DTW" evidence="13">
    <location>
        <begin position="44"/>
        <end position="256"/>
    </location>
</feature>
<evidence type="ECO:0000256" key="2">
    <source>
        <dbReference type="ARBA" id="ARBA00012386"/>
    </source>
</evidence>
<evidence type="ECO:0000256" key="7">
    <source>
        <dbReference type="ARBA" id="ARBA00037050"/>
    </source>
</evidence>
<proteinExistence type="inferred from homology"/>
<sequence>MDIHKKRPKPTDGSNPFEGMKIASHDALVALKQRSKCSECRRSRKYFCYNCYVPVPELKDKLPIVKLPVKVDVIKHSREVDGKSTAIHAAVLAPDDVSMYTYPTIPNYDDPSEKVVLVFPSSDAVSLEEFTPRPAKEQDTTKEESKADADDKTKDAECPFQRVVFIDCTWNQTNQIYNDVRLKGLQCVVINDRKTCFWRGQRKSDSYLATIEAIYYFMVDYQQAFLQGKESKDECRYDNLLYFYSFMYGLVHQDDSPDAKMRKEDNG</sequence>
<accession>A0A7M7RDV3</accession>
<dbReference type="InParanoid" id="A0A7M7RDV3"/>
<dbReference type="Proteomes" id="UP000007110">
    <property type="component" value="Unassembled WGS sequence"/>
</dbReference>
<dbReference type="GO" id="GO:0005634">
    <property type="term" value="C:nucleus"/>
    <property type="evidence" value="ECO:0000318"/>
    <property type="project" value="GO_Central"/>
</dbReference>
<evidence type="ECO:0000256" key="11">
    <source>
        <dbReference type="ARBA" id="ARBA00048718"/>
    </source>
</evidence>
<dbReference type="Pfam" id="PF03942">
    <property type="entry name" value="DTW"/>
    <property type="match status" value="1"/>
</dbReference>
<keyword evidence="15" id="KW-1185">Reference proteome</keyword>
<dbReference type="KEGG" id="spu:582636"/>
<dbReference type="GO" id="GO:0016432">
    <property type="term" value="F:tRNA-uridine aminocarboxypropyltransferase activity"/>
    <property type="evidence" value="ECO:0000318"/>
    <property type="project" value="GO_Central"/>
</dbReference>
<evidence type="ECO:0000256" key="4">
    <source>
        <dbReference type="ARBA" id="ARBA00022691"/>
    </source>
</evidence>
<evidence type="ECO:0000256" key="6">
    <source>
        <dbReference type="ARBA" id="ARBA00023242"/>
    </source>
</evidence>
<evidence type="ECO:0000313" key="14">
    <source>
        <dbReference type="EnsemblMetazoa" id="XP_787673"/>
    </source>
</evidence>
<dbReference type="EnsemblMetazoa" id="XM_782580">
    <property type="protein sequence ID" value="XP_787673"/>
    <property type="gene ID" value="LOC582636"/>
</dbReference>
<evidence type="ECO:0000313" key="15">
    <source>
        <dbReference type="Proteomes" id="UP000007110"/>
    </source>
</evidence>
<dbReference type="SMART" id="SM01144">
    <property type="entry name" value="DTW"/>
    <property type="match status" value="1"/>
</dbReference>
<dbReference type="GO" id="GO:0006400">
    <property type="term" value="P:tRNA modification"/>
    <property type="evidence" value="ECO:0000318"/>
    <property type="project" value="GO_Central"/>
</dbReference>
<keyword evidence="6" id="KW-0539">Nucleus</keyword>
<dbReference type="OMA" id="VNAWGLN"/>
<evidence type="ECO:0000256" key="12">
    <source>
        <dbReference type="SAM" id="MobiDB-lite"/>
    </source>
</evidence>
<dbReference type="GeneID" id="582636"/>
<organism evidence="14 15">
    <name type="scientific">Strongylocentrotus purpuratus</name>
    <name type="common">Purple sea urchin</name>
    <dbReference type="NCBI Taxonomy" id="7668"/>
    <lineage>
        <taxon>Eukaryota</taxon>
        <taxon>Metazoa</taxon>
        <taxon>Echinodermata</taxon>
        <taxon>Eleutherozoa</taxon>
        <taxon>Echinozoa</taxon>
        <taxon>Echinoidea</taxon>
        <taxon>Euechinoidea</taxon>
        <taxon>Echinacea</taxon>
        <taxon>Camarodonta</taxon>
        <taxon>Echinidea</taxon>
        <taxon>Strongylocentrotidae</taxon>
        <taxon>Strongylocentrotus</taxon>
    </lineage>
</organism>
<keyword evidence="4" id="KW-0949">S-adenosyl-L-methionine</keyword>
<evidence type="ECO:0000256" key="8">
    <source>
        <dbReference type="ARBA" id="ARBA00038290"/>
    </source>
</evidence>
<name>A0A7M7RDV3_STRPU</name>
<evidence type="ECO:0000256" key="3">
    <source>
        <dbReference type="ARBA" id="ARBA00022679"/>
    </source>
</evidence>
<keyword evidence="3" id="KW-0808">Transferase</keyword>
<comment type="catalytic activity">
    <reaction evidence="11">
        <text>a uridine in tRNA + S-adenosyl-L-methionine = a 3-[(3S)-3-amino-3-carboxypropyl]uridine in tRNA + S-methyl-5'-thioadenosine + H(+)</text>
        <dbReference type="Rhea" id="RHEA:62432"/>
        <dbReference type="Rhea" id="RHEA-COMP:13339"/>
        <dbReference type="Rhea" id="RHEA-COMP:16092"/>
        <dbReference type="ChEBI" id="CHEBI:15378"/>
        <dbReference type="ChEBI" id="CHEBI:17509"/>
        <dbReference type="ChEBI" id="CHEBI:59789"/>
        <dbReference type="ChEBI" id="CHEBI:65315"/>
        <dbReference type="ChEBI" id="CHEBI:82930"/>
        <dbReference type="EC" id="2.5.1.25"/>
    </reaction>
</comment>
<dbReference type="InterPro" id="IPR005636">
    <property type="entry name" value="DTW"/>
</dbReference>
<dbReference type="PANTHER" id="PTHR15627:SF8">
    <property type="entry name" value="TRNA-URIDINE AMINOCARBOXYPROPYLTRANSFERASE 1"/>
    <property type="match status" value="1"/>
</dbReference>
<dbReference type="FunCoup" id="A0A7M7RDV3">
    <property type="interactions" value="1262"/>
</dbReference>
<evidence type="ECO:0000259" key="13">
    <source>
        <dbReference type="SMART" id="SM01144"/>
    </source>
</evidence>
<feature type="region of interest" description="Disordered" evidence="12">
    <location>
        <begin position="130"/>
        <end position="152"/>
    </location>
</feature>
<comment type="subcellular location">
    <subcellularLocation>
        <location evidence="1">Nucleus</location>
    </subcellularLocation>
</comment>
<comment type="function">
    <text evidence="7">Catalyzes the formation of 3-(3-amino-3-carboxypropyl)uridine (acp3U) at position 20 in the D-loop of several cytoplasmic tRNAs (acp3U(20)).</text>
</comment>
<keyword evidence="5" id="KW-0819">tRNA processing</keyword>
<dbReference type="AlphaFoldDB" id="A0A7M7RDV3"/>
<dbReference type="PANTHER" id="PTHR15627">
    <property type="entry name" value="NATURAL KILLER CELL-SPECIFIC ANTIGEN KLIP1"/>
    <property type="match status" value="1"/>
</dbReference>
<dbReference type="InterPro" id="IPR051521">
    <property type="entry name" value="tRNA_Mod/Golgi_Maint"/>
</dbReference>
<protein>
    <recommendedName>
        <fullName evidence="9">tRNA-uridine aminocarboxypropyltransferase 1</fullName>
        <ecNumber evidence="2">2.5.1.25</ecNumber>
    </recommendedName>
    <alternativeName>
        <fullName evidence="10">DTW domain-containing protein 1</fullName>
    </alternativeName>
</protein>
<comment type="similarity">
    <text evidence="8">Belongs to the TDD superfamily. DTWD1 family.</text>
</comment>
<reference evidence="14" key="2">
    <citation type="submission" date="2021-01" db="UniProtKB">
        <authorList>
            <consortium name="EnsemblMetazoa"/>
        </authorList>
    </citation>
    <scope>IDENTIFICATION</scope>
</reference>
<evidence type="ECO:0000256" key="5">
    <source>
        <dbReference type="ARBA" id="ARBA00022694"/>
    </source>
</evidence>
<dbReference type="RefSeq" id="XP_787673.4">
    <property type="nucleotide sequence ID" value="XM_782580.5"/>
</dbReference>
<reference evidence="15" key="1">
    <citation type="submission" date="2015-02" db="EMBL/GenBank/DDBJ databases">
        <title>Genome sequencing for Strongylocentrotus purpuratus.</title>
        <authorList>
            <person name="Murali S."/>
            <person name="Liu Y."/>
            <person name="Vee V."/>
            <person name="English A."/>
            <person name="Wang M."/>
            <person name="Skinner E."/>
            <person name="Han Y."/>
            <person name="Muzny D.M."/>
            <person name="Worley K.C."/>
            <person name="Gibbs R.A."/>
        </authorList>
    </citation>
    <scope>NUCLEOTIDE SEQUENCE</scope>
</reference>
<evidence type="ECO:0000256" key="9">
    <source>
        <dbReference type="ARBA" id="ARBA00039242"/>
    </source>
</evidence>
<dbReference type="OrthoDB" id="3173at2759"/>